<organism evidence="2 3">
    <name type="scientific">Austropuccinia psidii MF-1</name>
    <dbReference type="NCBI Taxonomy" id="1389203"/>
    <lineage>
        <taxon>Eukaryota</taxon>
        <taxon>Fungi</taxon>
        <taxon>Dikarya</taxon>
        <taxon>Basidiomycota</taxon>
        <taxon>Pucciniomycotina</taxon>
        <taxon>Pucciniomycetes</taxon>
        <taxon>Pucciniales</taxon>
        <taxon>Sphaerophragmiaceae</taxon>
        <taxon>Austropuccinia</taxon>
    </lineage>
</organism>
<sequence>MESINCHSPSPKNWNDAMCSTNQEAWIDVLNKELLNLYSSEVAEETNLPKDKQAIDFSIRFKRKFDHQGNIIKNKVRICAQGFLQRHGVDYKNTYSPTGKFSSLRGMLTISAIKDLDINHMDVVAAFLNPKFKRRNLHEDPSIPT</sequence>
<dbReference type="Pfam" id="PF07727">
    <property type="entry name" value="RVT_2"/>
    <property type="match status" value="1"/>
</dbReference>
<keyword evidence="3" id="KW-1185">Reference proteome</keyword>
<evidence type="ECO:0000313" key="3">
    <source>
        <dbReference type="Proteomes" id="UP000765509"/>
    </source>
</evidence>
<accession>A0A9Q3K2V8</accession>
<dbReference type="Proteomes" id="UP000765509">
    <property type="component" value="Unassembled WGS sequence"/>
</dbReference>
<reference evidence="2" key="1">
    <citation type="submission" date="2021-03" db="EMBL/GenBank/DDBJ databases">
        <title>Draft genome sequence of rust myrtle Austropuccinia psidii MF-1, a brazilian biotype.</title>
        <authorList>
            <person name="Quecine M.C."/>
            <person name="Pachon D.M.R."/>
            <person name="Bonatelli M.L."/>
            <person name="Correr F.H."/>
            <person name="Franceschini L.M."/>
            <person name="Leite T.F."/>
            <person name="Margarido G.R.A."/>
            <person name="Almeida C.A."/>
            <person name="Ferrarezi J.A."/>
            <person name="Labate C.A."/>
        </authorList>
    </citation>
    <scope>NUCLEOTIDE SEQUENCE</scope>
    <source>
        <strain evidence="2">MF-1</strain>
    </source>
</reference>
<proteinExistence type="predicted"/>
<name>A0A9Q3K2V8_9BASI</name>
<evidence type="ECO:0000259" key="1">
    <source>
        <dbReference type="Pfam" id="PF07727"/>
    </source>
</evidence>
<evidence type="ECO:0000313" key="2">
    <source>
        <dbReference type="EMBL" id="MBW0573314.1"/>
    </source>
</evidence>
<dbReference type="AlphaFoldDB" id="A0A9Q3K2V8"/>
<dbReference type="InterPro" id="IPR013103">
    <property type="entry name" value="RVT_2"/>
</dbReference>
<feature type="domain" description="Reverse transcriptase Ty1/copia-type" evidence="1">
    <location>
        <begin position="46"/>
        <end position="133"/>
    </location>
</feature>
<dbReference type="EMBL" id="AVOT02091824">
    <property type="protein sequence ID" value="MBW0573314.1"/>
    <property type="molecule type" value="Genomic_DNA"/>
</dbReference>
<comment type="caution">
    <text evidence="2">The sequence shown here is derived from an EMBL/GenBank/DDBJ whole genome shotgun (WGS) entry which is preliminary data.</text>
</comment>
<gene>
    <name evidence="2" type="ORF">O181_113029</name>
</gene>
<dbReference type="OrthoDB" id="3344688at2759"/>
<protein>
    <recommendedName>
        <fullName evidence="1">Reverse transcriptase Ty1/copia-type domain-containing protein</fullName>
    </recommendedName>
</protein>